<dbReference type="AlphaFoldDB" id="A0A239PRC7"/>
<reference evidence="2 3" key="1">
    <citation type="submission" date="2017-07" db="EMBL/GenBank/DDBJ databases">
        <authorList>
            <person name="Sun Z.S."/>
            <person name="Albrecht U."/>
            <person name="Echele G."/>
            <person name="Lee C.C."/>
        </authorList>
    </citation>
    <scope>NUCLEOTIDE SEQUENCE [LARGE SCALE GENOMIC DNA]</scope>
    <source>
        <strain evidence="2 3">CGMCC 1.12710</strain>
    </source>
</reference>
<proteinExistence type="predicted"/>
<keyword evidence="3" id="KW-1185">Reference proteome</keyword>
<protein>
    <submittedName>
        <fullName evidence="2">Transcriptional regulator, ArsR family</fullName>
    </submittedName>
</protein>
<dbReference type="GO" id="GO:0003700">
    <property type="term" value="F:DNA-binding transcription factor activity"/>
    <property type="evidence" value="ECO:0007669"/>
    <property type="project" value="InterPro"/>
</dbReference>
<dbReference type="InterPro" id="IPR036388">
    <property type="entry name" value="WH-like_DNA-bd_sf"/>
</dbReference>
<dbReference type="Proteomes" id="UP000198346">
    <property type="component" value="Unassembled WGS sequence"/>
</dbReference>
<dbReference type="SUPFAM" id="SSF46785">
    <property type="entry name" value="Winged helix' DNA-binding domain"/>
    <property type="match status" value="1"/>
</dbReference>
<dbReference type="Pfam" id="PF12840">
    <property type="entry name" value="HTH_20"/>
    <property type="match status" value="1"/>
</dbReference>
<dbReference type="PANTHER" id="PTHR38600:SF2">
    <property type="entry name" value="SLL0088 PROTEIN"/>
    <property type="match status" value="1"/>
</dbReference>
<dbReference type="SMART" id="SM00418">
    <property type="entry name" value="HTH_ARSR"/>
    <property type="match status" value="1"/>
</dbReference>
<dbReference type="NCBIfam" id="NF033788">
    <property type="entry name" value="HTH_metalloreg"/>
    <property type="match status" value="1"/>
</dbReference>
<dbReference type="Gene3D" id="1.10.10.10">
    <property type="entry name" value="Winged helix-like DNA-binding domain superfamily/Winged helix DNA-binding domain"/>
    <property type="match status" value="1"/>
</dbReference>
<evidence type="ECO:0000259" key="1">
    <source>
        <dbReference type="PROSITE" id="PS50987"/>
    </source>
</evidence>
<dbReference type="InterPro" id="IPR011991">
    <property type="entry name" value="ArsR-like_HTH"/>
</dbReference>
<evidence type="ECO:0000313" key="3">
    <source>
        <dbReference type="Proteomes" id="UP000198346"/>
    </source>
</evidence>
<dbReference type="EMBL" id="FZQA01000002">
    <property type="protein sequence ID" value="SNT72267.1"/>
    <property type="molecule type" value="Genomic_DNA"/>
</dbReference>
<sequence length="119" mass="13734">MQPQTLDHVMLALADPTRRAILDRLQREGEARVTDLAAPFAVSLNAVSKHIRLLERASLVRRRRSGREHFLSFNPAPLDEAAAWIEEKRAFWTKRLDALERALVEDDAAKQRLRKGRKR</sequence>
<dbReference type="CDD" id="cd00090">
    <property type="entry name" value="HTH_ARSR"/>
    <property type="match status" value="1"/>
</dbReference>
<organism evidence="2 3">
    <name type="scientific">Amphiplicatus metriothermophilus</name>
    <dbReference type="NCBI Taxonomy" id="1519374"/>
    <lineage>
        <taxon>Bacteria</taxon>
        <taxon>Pseudomonadati</taxon>
        <taxon>Pseudomonadota</taxon>
        <taxon>Alphaproteobacteria</taxon>
        <taxon>Parvularculales</taxon>
        <taxon>Parvularculaceae</taxon>
        <taxon>Amphiplicatus</taxon>
    </lineage>
</organism>
<dbReference type="InterPro" id="IPR036390">
    <property type="entry name" value="WH_DNA-bd_sf"/>
</dbReference>
<dbReference type="InterPro" id="IPR001845">
    <property type="entry name" value="HTH_ArsR_DNA-bd_dom"/>
</dbReference>
<feature type="domain" description="HTH arsR-type" evidence="1">
    <location>
        <begin position="1"/>
        <end position="93"/>
    </location>
</feature>
<name>A0A239PRC7_9PROT</name>
<dbReference type="PANTHER" id="PTHR38600">
    <property type="entry name" value="TRANSCRIPTIONAL REGULATORY PROTEIN"/>
    <property type="match status" value="1"/>
</dbReference>
<gene>
    <name evidence="2" type="ORF">SAMN06297382_1305</name>
</gene>
<dbReference type="RefSeq" id="WP_089411774.1">
    <property type="nucleotide sequence ID" value="NZ_FZQA01000002.1"/>
</dbReference>
<dbReference type="PRINTS" id="PR00778">
    <property type="entry name" value="HTHARSR"/>
</dbReference>
<dbReference type="PROSITE" id="PS50987">
    <property type="entry name" value="HTH_ARSR_2"/>
    <property type="match status" value="1"/>
</dbReference>
<dbReference type="OrthoDB" id="7210994at2"/>
<evidence type="ECO:0000313" key="2">
    <source>
        <dbReference type="EMBL" id="SNT72267.1"/>
    </source>
</evidence>
<accession>A0A239PRC7</accession>